<dbReference type="Proteomes" id="UP000570361">
    <property type="component" value="Unassembled WGS sequence"/>
</dbReference>
<evidence type="ECO:0000313" key="4">
    <source>
        <dbReference type="Proteomes" id="UP000570361"/>
    </source>
</evidence>
<accession>A0A7W5AUP6</accession>
<gene>
    <name evidence="3" type="ORF">FHS18_001167</name>
</gene>
<reference evidence="3 4" key="1">
    <citation type="submission" date="2020-08" db="EMBL/GenBank/DDBJ databases">
        <title>Genomic Encyclopedia of Type Strains, Phase III (KMG-III): the genomes of soil and plant-associated and newly described type strains.</title>
        <authorList>
            <person name="Whitman W."/>
        </authorList>
    </citation>
    <scope>NUCLEOTIDE SEQUENCE [LARGE SCALE GENOMIC DNA]</scope>
    <source>
        <strain evidence="3 4">CECT 5862</strain>
    </source>
</reference>
<name>A0A7W5AUP6_9BACL</name>
<dbReference type="RefSeq" id="WP_183597894.1">
    <property type="nucleotide sequence ID" value="NZ_JACHXK010000002.1"/>
</dbReference>
<keyword evidence="2" id="KW-0472">Membrane</keyword>
<feature type="transmembrane region" description="Helical" evidence="2">
    <location>
        <begin position="6"/>
        <end position="27"/>
    </location>
</feature>
<feature type="coiled-coil region" evidence="1">
    <location>
        <begin position="41"/>
        <end position="94"/>
    </location>
</feature>
<evidence type="ECO:0000256" key="2">
    <source>
        <dbReference type="SAM" id="Phobius"/>
    </source>
</evidence>
<keyword evidence="2" id="KW-1133">Transmembrane helix</keyword>
<keyword evidence="4" id="KW-1185">Reference proteome</keyword>
<evidence type="ECO:0000256" key="1">
    <source>
        <dbReference type="SAM" id="Coils"/>
    </source>
</evidence>
<dbReference type="AlphaFoldDB" id="A0A7W5AUP6"/>
<sequence length="292" mass="34565">MNVSEFTQAALAYVGGGTALLAVAWGISKVMSKSFLDQYFKKKLEDHKGELQKSLEDKKHELQKALEDKKFELQNSLEDKKHDLQATLEDKKHLLNKVADDNKFDIQRKMQDFNLYSVQRHNIYPEIYALYLDADGYARRMMGYREVPDYKRYSSKELEYSLKAKGIPDIKVEDFINDWDQVRSVRIKELNEYIRHFEFQENMEKFVIARNKFSRSKLFLSEEVISICEELNKAIRQYLYVTQDLLNGEVEPRDRGELRQKYLEGEENIPKIIMSLETQMKKELTVGDYNRL</sequence>
<comment type="caution">
    <text evidence="3">The sequence shown here is derived from an EMBL/GenBank/DDBJ whole genome shotgun (WGS) entry which is preliminary data.</text>
</comment>
<protein>
    <submittedName>
        <fullName evidence="3">Sec-independent protein translocase protein TatA</fullName>
    </submittedName>
</protein>
<keyword evidence="1" id="KW-0175">Coiled coil</keyword>
<dbReference type="EMBL" id="JACHXK010000002">
    <property type="protein sequence ID" value="MBB3109115.1"/>
    <property type="molecule type" value="Genomic_DNA"/>
</dbReference>
<proteinExistence type="predicted"/>
<keyword evidence="2" id="KW-0812">Transmembrane</keyword>
<organism evidence="3 4">
    <name type="scientific">Paenibacillus phyllosphaerae</name>
    <dbReference type="NCBI Taxonomy" id="274593"/>
    <lineage>
        <taxon>Bacteria</taxon>
        <taxon>Bacillati</taxon>
        <taxon>Bacillota</taxon>
        <taxon>Bacilli</taxon>
        <taxon>Bacillales</taxon>
        <taxon>Paenibacillaceae</taxon>
        <taxon>Paenibacillus</taxon>
    </lineage>
</organism>
<evidence type="ECO:0000313" key="3">
    <source>
        <dbReference type="EMBL" id="MBB3109115.1"/>
    </source>
</evidence>